<dbReference type="OrthoDB" id="4738706at2759"/>
<feature type="region of interest" description="Disordered" evidence="8">
    <location>
        <begin position="323"/>
        <end position="348"/>
    </location>
</feature>
<keyword evidence="6" id="KW-0804">Transcription</keyword>
<evidence type="ECO:0000256" key="4">
    <source>
        <dbReference type="ARBA" id="ARBA00022833"/>
    </source>
</evidence>
<dbReference type="InterPro" id="IPR051061">
    <property type="entry name" value="Zinc_finger_trans_reg"/>
</dbReference>
<feature type="region of interest" description="Disordered" evidence="8">
    <location>
        <begin position="444"/>
        <end position="474"/>
    </location>
</feature>
<evidence type="ECO:0000256" key="8">
    <source>
        <dbReference type="SAM" id="MobiDB-lite"/>
    </source>
</evidence>
<feature type="compositionally biased region" description="Polar residues" evidence="8">
    <location>
        <begin position="62"/>
        <end position="109"/>
    </location>
</feature>
<evidence type="ECO:0000256" key="6">
    <source>
        <dbReference type="ARBA" id="ARBA00023163"/>
    </source>
</evidence>
<accession>A0A2K1QHI0</accession>
<comment type="subcellular location">
    <subcellularLocation>
        <location evidence="1">Nucleus</location>
    </subcellularLocation>
</comment>
<protein>
    <recommendedName>
        <fullName evidence="9">C2H2-type domain-containing protein</fullName>
    </recommendedName>
</protein>
<dbReference type="Gene3D" id="3.30.160.60">
    <property type="entry name" value="Classic Zinc Finger"/>
    <property type="match status" value="1"/>
</dbReference>
<dbReference type="InterPro" id="IPR013087">
    <property type="entry name" value="Znf_C2H2_type"/>
</dbReference>
<feature type="domain" description="C2H2-type" evidence="9">
    <location>
        <begin position="351"/>
        <end position="371"/>
    </location>
</feature>
<dbReference type="GO" id="GO:0005634">
    <property type="term" value="C:nucleus"/>
    <property type="evidence" value="ECO:0007669"/>
    <property type="project" value="UniProtKB-SubCell"/>
</dbReference>
<dbReference type="InterPro" id="IPR036236">
    <property type="entry name" value="Znf_C2H2_sf"/>
</dbReference>
<evidence type="ECO:0000313" key="11">
    <source>
        <dbReference type="Proteomes" id="UP000243797"/>
    </source>
</evidence>
<evidence type="ECO:0000313" key="10">
    <source>
        <dbReference type="EMBL" id="PNS14605.1"/>
    </source>
</evidence>
<evidence type="ECO:0000256" key="1">
    <source>
        <dbReference type="ARBA" id="ARBA00004123"/>
    </source>
</evidence>
<dbReference type="GO" id="GO:0006357">
    <property type="term" value="P:regulation of transcription by RNA polymerase II"/>
    <property type="evidence" value="ECO:0007669"/>
    <property type="project" value="TreeGrafter"/>
</dbReference>
<reference evidence="10 11" key="1">
    <citation type="submission" date="2017-06" db="EMBL/GenBank/DDBJ databases">
        <title>Draft genome sequence of a variant of Elsinoe murrayae.</title>
        <authorList>
            <person name="Cheng Q."/>
        </authorList>
    </citation>
    <scope>NUCLEOTIDE SEQUENCE [LARGE SCALE GENOMIC DNA]</scope>
    <source>
        <strain evidence="10 11">CQ-2017a</strain>
    </source>
</reference>
<dbReference type="AlphaFoldDB" id="A0A2K1QHI0"/>
<dbReference type="EMBL" id="NKHZ01000082">
    <property type="protein sequence ID" value="PNS14605.1"/>
    <property type="molecule type" value="Genomic_DNA"/>
</dbReference>
<evidence type="ECO:0000259" key="9">
    <source>
        <dbReference type="SMART" id="SM00355"/>
    </source>
</evidence>
<feature type="domain" description="C2H2-type" evidence="9">
    <location>
        <begin position="233"/>
        <end position="254"/>
    </location>
</feature>
<dbReference type="InParanoid" id="A0A2K1QHI0"/>
<dbReference type="GO" id="GO:0008270">
    <property type="term" value="F:zinc ion binding"/>
    <property type="evidence" value="ECO:0007669"/>
    <property type="project" value="UniProtKB-KW"/>
</dbReference>
<dbReference type="Proteomes" id="UP000243797">
    <property type="component" value="Unassembled WGS sequence"/>
</dbReference>
<keyword evidence="11" id="KW-1185">Reference proteome</keyword>
<dbReference type="PANTHER" id="PTHR46179:SF13">
    <property type="entry name" value="C2H2-TYPE DOMAIN-CONTAINING PROTEIN"/>
    <property type="match status" value="1"/>
</dbReference>
<feature type="domain" description="C2H2-type" evidence="9">
    <location>
        <begin position="260"/>
        <end position="287"/>
    </location>
</feature>
<gene>
    <name evidence="10" type="ORF">CAC42_1627</name>
</gene>
<dbReference type="STRING" id="2082308.A0A2K1QHI0"/>
<keyword evidence="7" id="KW-0539">Nucleus</keyword>
<feature type="domain" description="C2H2-type" evidence="9">
    <location>
        <begin position="292"/>
        <end position="322"/>
    </location>
</feature>
<keyword evidence="3" id="KW-0863">Zinc-finger</keyword>
<dbReference type="SMART" id="SM00355">
    <property type="entry name" value="ZnF_C2H2"/>
    <property type="match status" value="4"/>
</dbReference>
<dbReference type="PANTHER" id="PTHR46179">
    <property type="entry name" value="ZINC FINGER PROTEIN"/>
    <property type="match status" value="1"/>
</dbReference>
<keyword evidence="5" id="KW-0805">Transcription regulation</keyword>
<proteinExistence type="predicted"/>
<evidence type="ECO:0000256" key="5">
    <source>
        <dbReference type="ARBA" id="ARBA00023015"/>
    </source>
</evidence>
<name>A0A2K1QHI0_9PEZI</name>
<evidence type="ECO:0000256" key="7">
    <source>
        <dbReference type="ARBA" id="ARBA00023242"/>
    </source>
</evidence>
<sequence length="567" mass="62092">MNSYYYSQSPMPSGEDFALYSYPEAYNTSSAPSYPSYLPATSYDSYSSHQAVDKTGLPPHSASYSPAMSASNSFEPPHFGSTSDCGASGQSTISSAMASPSLSGQNPADWQQPGVPLVHEDFHSDSYIPFDTENFPSEKTSGCVDPSLIEPYTNAPYTSAPYAGSISQSPRQMFLNPPSPAISQQSYHVAGPIRTEPRAGSWQPYVRSHSVISAQSHVSRRSSGSCDSEENKFICPIASCGRPIRDLKAHMLTHQSERPEKCPIASCPYSTKGFARRYDKNRHTLTHYKGTMVCDFCPGGGSSSEKSFNRTDVFKRHLQSVHNVEQTTPNSRRRPKAAAAAMGKKGRETPGTCRTCGGTFASAQELHDHIDDCVLRIVQQTEPSEGINEANLTSVADDEDVKASLNKHGLPTSLEGPTSFSGGDDEDFADCGDAKVKKERVTKGMTWSKGGGPPLSAAAGKGRRRRNYPLSWGAGPEKMKMKKRVMCVYDGQRRLCKDDLMMSADNEVRLAMRGQDQLPWHQRRWITDLDLLTLQRAEAFHGATAEERGPWIEEGHGVDLERLMAVA</sequence>
<feature type="region of interest" description="Disordered" evidence="8">
    <location>
        <begin position="49"/>
        <end position="113"/>
    </location>
</feature>
<comment type="caution">
    <text evidence="10">The sequence shown here is derived from an EMBL/GenBank/DDBJ whole genome shotgun (WGS) entry which is preliminary data.</text>
</comment>
<feature type="region of interest" description="Disordered" evidence="8">
    <location>
        <begin position="407"/>
        <end position="426"/>
    </location>
</feature>
<dbReference type="SUPFAM" id="SSF57667">
    <property type="entry name" value="beta-beta-alpha zinc fingers"/>
    <property type="match status" value="1"/>
</dbReference>
<evidence type="ECO:0000256" key="3">
    <source>
        <dbReference type="ARBA" id="ARBA00022771"/>
    </source>
</evidence>
<evidence type="ECO:0000256" key="2">
    <source>
        <dbReference type="ARBA" id="ARBA00022723"/>
    </source>
</evidence>
<organism evidence="10 11">
    <name type="scientific">Sphaceloma murrayae</name>
    <dbReference type="NCBI Taxonomy" id="2082308"/>
    <lineage>
        <taxon>Eukaryota</taxon>
        <taxon>Fungi</taxon>
        <taxon>Dikarya</taxon>
        <taxon>Ascomycota</taxon>
        <taxon>Pezizomycotina</taxon>
        <taxon>Dothideomycetes</taxon>
        <taxon>Dothideomycetidae</taxon>
        <taxon>Myriangiales</taxon>
        <taxon>Elsinoaceae</taxon>
        <taxon>Sphaceloma</taxon>
    </lineage>
</organism>
<keyword evidence="4" id="KW-0862">Zinc</keyword>
<keyword evidence="2" id="KW-0479">Metal-binding</keyword>